<dbReference type="PROSITE" id="PS51620">
    <property type="entry name" value="SAM_TRM61"/>
    <property type="match status" value="1"/>
</dbReference>
<dbReference type="Gene3D" id="3.40.50.150">
    <property type="entry name" value="Vaccinia Virus protein VP39"/>
    <property type="match status" value="1"/>
</dbReference>
<evidence type="ECO:0000256" key="1">
    <source>
        <dbReference type="ARBA" id="ARBA00004123"/>
    </source>
</evidence>
<dbReference type="AlphaFoldDB" id="A0A177B1B0"/>
<keyword evidence="4 8" id="KW-0949">S-adenosyl-L-methionine</keyword>
<dbReference type="InterPro" id="IPR049470">
    <property type="entry name" value="TRM61_C"/>
</dbReference>
<protein>
    <recommendedName>
        <fullName evidence="8">tRNA (adenine(58)-N(1))-methyltransferase catalytic subunit TRMT61A</fullName>
        <ecNumber evidence="8">2.1.1.220</ecNumber>
    </recommendedName>
</protein>
<evidence type="ECO:0000256" key="8">
    <source>
        <dbReference type="PIRNR" id="PIRNR017269"/>
    </source>
</evidence>
<feature type="binding site" evidence="9">
    <location>
        <position position="148"/>
    </location>
    <ligand>
        <name>S-adenosyl-L-methionine</name>
        <dbReference type="ChEBI" id="CHEBI:59789"/>
    </ligand>
</feature>
<evidence type="ECO:0000256" key="4">
    <source>
        <dbReference type="ARBA" id="ARBA00022691"/>
    </source>
</evidence>
<sequence length="287" mass="33032">MMEKKIKDGDIVVIFFDYKNIYRKNLDPIRIDTKYGAILKSDLIGKMYGSIGKTNTNIKYYILEITPEIYTRIGPNMTRYLYTNDISQIVYNLSLKPGSSVIETGTGSAKLSFSILKSILPTGKLFSFDIDDMRILQAKKDMNLLINDCIDENFICETKDFTKDEFENYSCVDALFLDLPSPWLAMKNVVKLLNIDGRFASFSPCIEQIQKTVLTMKRNFDQVEVYEFVKNHYGFRKFDYSEIINKDEYTNGNLIKTEKQNTIINFGAPIGHTGYLLFASLTNKLNL</sequence>
<evidence type="ECO:0000256" key="2">
    <source>
        <dbReference type="ARBA" id="ARBA00022603"/>
    </source>
</evidence>
<keyword evidence="2 8" id="KW-0489">Methyltransferase</keyword>
<dbReference type="SUPFAM" id="SSF53335">
    <property type="entry name" value="S-adenosyl-L-methionine-dependent methyltransferases"/>
    <property type="match status" value="1"/>
</dbReference>
<dbReference type="OrthoDB" id="1925287at2759"/>
<organism evidence="11 12">
    <name type="scientific">Intoshia linei</name>
    <dbReference type="NCBI Taxonomy" id="1819745"/>
    <lineage>
        <taxon>Eukaryota</taxon>
        <taxon>Metazoa</taxon>
        <taxon>Spiralia</taxon>
        <taxon>Lophotrochozoa</taxon>
        <taxon>Mesozoa</taxon>
        <taxon>Orthonectida</taxon>
        <taxon>Rhopaluridae</taxon>
        <taxon>Intoshia</taxon>
    </lineage>
</organism>
<dbReference type="GO" id="GO:0030488">
    <property type="term" value="P:tRNA methylation"/>
    <property type="evidence" value="ECO:0007669"/>
    <property type="project" value="InterPro"/>
</dbReference>
<feature type="binding site" evidence="9">
    <location>
        <position position="178"/>
    </location>
    <ligand>
        <name>S-adenosyl-L-methionine</name>
        <dbReference type="ChEBI" id="CHEBI:59789"/>
    </ligand>
</feature>
<comment type="function">
    <text evidence="8">Catalytic subunit of tRNA (adenine-N(1)-)-methyltransferase, which catalyzes the formation of N(1)-methyladenine at position 58 (m1A58) in initiator methionyl-tRNA.</text>
</comment>
<feature type="binding site" evidence="9">
    <location>
        <begin position="108"/>
        <end position="111"/>
    </location>
    <ligand>
        <name>S-adenosyl-L-methionine</name>
        <dbReference type="ChEBI" id="CHEBI:59789"/>
    </ligand>
</feature>
<evidence type="ECO:0000256" key="5">
    <source>
        <dbReference type="ARBA" id="ARBA00022694"/>
    </source>
</evidence>
<dbReference type="Gene3D" id="3.10.330.20">
    <property type="match status" value="1"/>
</dbReference>
<comment type="catalytic activity">
    <reaction evidence="7">
        <text>an adenosine in mRNA + S-adenosyl-L-methionine = an N(1)-methyladenosine in mRNA + S-adenosyl-L-homocysteine + H(+)</text>
        <dbReference type="Rhea" id="RHEA:55392"/>
        <dbReference type="Rhea" id="RHEA-COMP:12414"/>
        <dbReference type="Rhea" id="RHEA-COMP:12415"/>
        <dbReference type="ChEBI" id="CHEBI:15378"/>
        <dbReference type="ChEBI" id="CHEBI:57856"/>
        <dbReference type="ChEBI" id="CHEBI:59789"/>
        <dbReference type="ChEBI" id="CHEBI:74411"/>
        <dbReference type="ChEBI" id="CHEBI:74491"/>
    </reaction>
</comment>
<gene>
    <name evidence="11" type="ORF">A3Q56_04852</name>
</gene>
<name>A0A177B1B0_9BILA</name>
<dbReference type="PANTHER" id="PTHR12133:SF2">
    <property type="entry name" value="TRNA (ADENINE(58)-N(1))-METHYLTRANSFERASE CATALYTIC SUBUNIT TRMT61A"/>
    <property type="match status" value="1"/>
</dbReference>
<dbReference type="InterPro" id="IPR029063">
    <property type="entry name" value="SAM-dependent_MTases_sf"/>
</dbReference>
<dbReference type="PANTHER" id="PTHR12133">
    <property type="entry name" value="TRNA (ADENINE(58)-N(1))-METHYLTRANSFERASE"/>
    <property type="match status" value="1"/>
</dbReference>
<keyword evidence="6 8" id="KW-0539">Nucleus</keyword>
<comment type="subcellular location">
    <subcellularLocation>
        <location evidence="1 8">Nucleus</location>
    </subcellularLocation>
</comment>
<reference evidence="11 12" key="1">
    <citation type="submission" date="2016-04" db="EMBL/GenBank/DDBJ databases">
        <title>The genome of Intoshia linei affirms orthonectids as highly simplified spiralians.</title>
        <authorList>
            <person name="Mikhailov K.V."/>
            <person name="Slusarev G.S."/>
            <person name="Nikitin M.A."/>
            <person name="Logacheva M.D."/>
            <person name="Penin A."/>
            <person name="Aleoshin V."/>
            <person name="Panchin Y.V."/>
        </authorList>
    </citation>
    <scope>NUCLEOTIDE SEQUENCE [LARGE SCALE GENOMIC DNA]</scope>
    <source>
        <strain evidence="11">Intl2013</strain>
        <tissue evidence="11">Whole animal</tissue>
    </source>
</reference>
<dbReference type="Proteomes" id="UP000078046">
    <property type="component" value="Unassembled WGS sequence"/>
</dbReference>
<evidence type="ECO:0000256" key="3">
    <source>
        <dbReference type="ARBA" id="ARBA00022679"/>
    </source>
</evidence>
<evidence type="ECO:0000256" key="7">
    <source>
        <dbReference type="ARBA" id="ARBA00048481"/>
    </source>
</evidence>
<feature type="domain" description="tRNA (adenine(58)-N(1))-methyltransferase catalytic subunit TRM61 C-terminal" evidence="10">
    <location>
        <begin position="61"/>
        <end position="253"/>
    </location>
</feature>
<evidence type="ECO:0000256" key="9">
    <source>
        <dbReference type="PIRSR" id="PIRSR017269-1"/>
    </source>
</evidence>
<dbReference type="GO" id="GO:0160107">
    <property type="term" value="F:tRNA (adenine(58)-N1)-methyltransferase activity"/>
    <property type="evidence" value="ECO:0007669"/>
    <property type="project" value="UniProtKB-EC"/>
</dbReference>
<evidence type="ECO:0000259" key="10">
    <source>
        <dbReference type="Pfam" id="PF08704"/>
    </source>
</evidence>
<keyword evidence="3 8" id="KW-0808">Transferase</keyword>
<comment type="similarity">
    <text evidence="8">Belongs to the class I-like SAM-binding methyltransferase superfamily. TRM61 family.</text>
</comment>
<dbReference type="PIRSF" id="PIRSF017269">
    <property type="entry name" value="GCD14"/>
    <property type="match status" value="1"/>
</dbReference>
<feature type="binding site" evidence="9">
    <location>
        <position position="129"/>
    </location>
    <ligand>
        <name>S-adenosyl-L-methionine</name>
        <dbReference type="ChEBI" id="CHEBI:59789"/>
    </ligand>
</feature>
<proteinExistence type="inferred from homology"/>
<dbReference type="InterPro" id="IPR014816">
    <property type="entry name" value="tRNA_MeTrfase_Gcd14"/>
</dbReference>
<dbReference type="Pfam" id="PF08704">
    <property type="entry name" value="GCD14"/>
    <property type="match status" value="1"/>
</dbReference>
<dbReference type="GO" id="GO:0005634">
    <property type="term" value="C:nucleus"/>
    <property type="evidence" value="ECO:0007669"/>
    <property type="project" value="UniProtKB-SubCell"/>
</dbReference>
<dbReference type="GO" id="GO:0031515">
    <property type="term" value="C:tRNA (m1A) methyltransferase complex"/>
    <property type="evidence" value="ECO:0007669"/>
    <property type="project" value="UniProtKB-UniRule"/>
</dbReference>
<evidence type="ECO:0000313" key="12">
    <source>
        <dbReference type="Proteomes" id="UP000078046"/>
    </source>
</evidence>
<keyword evidence="12" id="KW-1185">Reference proteome</keyword>
<accession>A0A177B1B0</accession>
<evidence type="ECO:0000256" key="6">
    <source>
        <dbReference type="ARBA" id="ARBA00023242"/>
    </source>
</evidence>
<comment type="caution">
    <text evidence="11">The sequence shown here is derived from an EMBL/GenBank/DDBJ whole genome shotgun (WGS) entry which is preliminary data.</text>
</comment>
<keyword evidence="5 8" id="KW-0819">tRNA processing</keyword>
<dbReference type="EMBL" id="LWCA01000664">
    <property type="protein sequence ID" value="OAF67421.1"/>
    <property type="molecule type" value="Genomic_DNA"/>
</dbReference>
<comment type="catalytic activity">
    <reaction evidence="8">
        <text>adenosine(58) in tRNA + S-adenosyl-L-methionine = N(1)-methyladenosine(58) in tRNA + S-adenosyl-L-homocysteine + H(+)</text>
        <dbReference type="Rhea" id="RHEA:43152"/>
        <dbReference type="Rhea" id="RHEA-COMP:10365"/>
        <dbReference type="Rhea" id="RHEA-COMP:10366"/>
        <dbReference type="ChEBI" id="CHEBI:15378"/>
        <dbReference type="ChEBI" id="CHEBI:57856"/>
        <dbReference type="ChEBI" id="CHEBI:59789"/>
        <dbReference type="ChEBI" id="CHEBI:74411"/>
        <dbReference type="ChEBI" id="CHEBI:74491"/>
        <dbReference type="EC" id="2.1.1.220"/>
    </reaction>
</comment>
<dbReference type="EC" id="2.1.1.220" evidence="8"/>
<evidence type="ECO:0000313" key="11">
    <source>
        <dbReference type="EMBL" id="OAF67421.1"/>
    </source>
</evidence>